<name>A0A1Q9CWK8_SYMMI</name>
<dbReference type="EMBL" id="LSRX01000867">
    <property type="protein sequence ID" value="OLP87297.1"/>
    <property type="molecule type" value="Genomic_DNA"/>
</dbReference>
<evidence type="ECO:0000313" key="2">
    <source>
        <dbReference type="EMBL" id="OLP87297.1"/>
    </source>
</evidence>
<comment type="caution">
    <text evidence="2">The sequence shown here is derived from an EMBL/GenBank/DDBJ whole genome shotgun (WGS) entry which is preliminary data.</text>
</comment>
<organism evidence="2 3">
    <name type="scientific">Symbiodinium microadriaticum</name>
    <name type="common">Dinoflagellate</name>
    <name type="synonym">Zooxanthella microadriatica</name>
    <dbReference type="NCBI Taxonomy" id="2951"/>
    <lineage>
        <taxon>Eukaryota</taxon>
        <taxon>Sar</taxon>
        <taxon>Alveolata</taxon>
        <taxon>Dinophyceae</taxon>
        <taxon>Suessiales</taxon>
        <taxon>Symbiodiniaceae</taxon>
        <taxon>Symbiodinium</taxon>
    </lineage>
</organism>
<keyword evidence="3" id="KW-1185">Reference proteome</keyword>
<proteinExistence type="predicted"/>
<dbReference type="OrthoDB" id="261960at2759"/>
<evidence type="ECO:0000313" key="3">
    <source>
        <dbReference type="Proteomes" id="UP000186817"/>
    </source>
</evidence>
<protein>
    <submittedName>
        <fullName evidence="2">Uncharacterized protein</fullName>
    </submittedName>
</protein>
<sequence length="203" mass="22184">MELQWQATSAEALRTRLTDVLRATSAEERRGQEAFAEEDRRSSSLQDLSKSGSLGLKASSLAEEHGIWGGLGPDREFLPLPPAPEGRSVHRSAKDTDVDIFAELLEEASEKPKSEEKETSKEPEPQKREEEASKEEEEEEDPFLGPSKSSEQVLPAWRVQGAPLFAGDPAPESLPLGLSEADAFEDAVGRLALSGFEVTKRLG</sequence>
<feature type="compositionally biased region" description="Low complexity" evidence="1">
    <location>
        <begin position="43"/>
        <end position="53"/>
    </location>
</feature>
<feature type="compositionally biased region" description="Basic and acidic residues" evidence="1">
    <location>
        <begin position="25"/>
        <end position="42"/>
    </location>
</feature>
<gene>
    <name evidence="2" type="ORF">AK812_SmicGene31489</name>
</gene>
<accession>A0A1Q9CWK8</accession>
<dbReference type="AlphaFoldDB" id="A0A1Q9CWK8"/>
<evidence type="ECO:0000256" key="1">
    <source>
        <dbReference type="SAM" id="MobiDB-lite"/>
    </source>
</evidence>
<feature type="compositionally biased region" description="Basic and acidic residues" evidence="1">
    <location>
        <begin position="108"/>
        <end position="131"/>
    </location>
</feature>
<feature type="region of interest" description="Disordered" evidence="1">
    <location>
        <begin position="66"/>
        <end position="155"/>
    </location>
</feature>
<feature type="region of interest" description="Disordered" evidence="1">
    <location>
        <begin position="25"/>
        <end position="53"/>
    </location>
</feature>
<reference evidence="2 3" key="1">
    <citation type="submission" date="2016-02" db="EMBL/GenBank/DDBJ databases">
        <title>Genome analysis of coral dinoflagellate symbionts highlights evolutionary adaptations to a symbiotic lifestyle.</title>
        <authorList>
            <person name="Aranda M."/>
            <person name="Li Y."/>
            <person name="Liew Y.J."/>
            <person name="Baumgarten S."/>
            <person name="Simakov O."/>
            <person name="Wilson M."/>
            <person name="Piel J."/>
            <person name="Ashoor H."/>
            <person name="Bougouffa S."/>
            <person name="Bajic V.B."/>
            <person name="Ryu T."/>
            <person name="Ravasi T."/>
            <person name="Bayer T."/>
            <person name="Micklem G."/>
            <person name="Kim H."/>
            <person name="Bhak J."/>
            <person name="Lajeunesse T.C."/>
            <person name="Voolstra C.R."/>
        </authorList>
    </citation>
    <scope>NUCLEOTIDE SEQUENCE [LARGE SCALE GENOMIC DNA]</scope>
    <source>
        <strain evidence="2 3">CCMP2467</strain>
    </source>
</reference>
<dbReference type="Proteomes" id="UP000186817">
    <property type="component" value="Unassembled WGS sequence"/>
</dbReference>
<feature type="compositionally biased region" description="Acidic residues" evidence="1">
    <location>
        <begin position="132"/>
        <end position="142"/>
    </location>
</feature>
<feature type="compositionally biased region" description="Acidic residues" evidence="1">
    <location>
        <begin position="98"/>
        <end position="107"/>
    </location>
</feature>